<accession>A0A1S3DXC9</accession>
<sequence>MARVKQTQPHTPSPSSSSTSETPSPPQTLTKRVPIPTHKILAKDKGKAPAPIPEKTKKRKEPPTEKLMADAMKEIAQKRKKQPIPSPPAKKKTISSPPAKKVPAPKEKEPQSSISPDFVKRKIQEARTMDFPYFDDV</sequence>
<proteinExistence type="predicted"/>
<dbReference type="PaxDb" id="3827-XP_004510019.1"/>
<protein>
    <submittedName>
        <fullName evidence="3">Predicted GPI-anchored protein 58</fullName>
    </submittedName>
</protein>
<feature type="compositionally biased region" description="Low complexity" evidence="1">
    <location>
        <begin position="1"/>
        <end position="30"/>
    </location>
</feature>
<dbReference type="RefSeq" id="XP_012567868.1">
    <property type="nucleotide sequence ID" value="XM_012712414.1"/>
</dbReference>
<feature type="non-terminal residue" evidence="3">
    <location>
        <position position="137"/>
    </location>
</feature>
<dbReference type="Proteomes" id="UP000087171">
    <property type="component" value="Unplaced"/>
</dbReference>
<reference evidence="3" key="1">
    <citation type="submission" date="2025-08" db="UniProtKB">
        <authorList>
            <consortium name="RefSeq"/>
        </authorList>
    </citation>
    <scope>IDENTIFICATION</scope>
    <source>
        <tissue evidence="3">Etiolated seedlings</tissue>
    </source>
</reference>
<feature type="region of interest" description="Disordered" evidence="1">
    <location>
        <begin position="1"/>
        <end position="120"/>
    </location>
</feature>
<dbReference type="AlphaFoldDB" id="A0A1S3DXC9"/>
<evidence type="ECO:0000313" key="3">
    <source>
        <dbReference type="RefSeq" id="XP_012567868.1"/>
    </source>
</evidence>
<name>A0A1S3DXC9_CICAR</name>
<gene>
    <name evidence="3" type="primary">LOC105851488</name>
</gene>
<evidence type="ECO:0000256" key="1">
    <source>
        <dbReference type="SAM" id="MobiDB-lite"/>
    </source>
</evidence>
<evidence type="ECO:0000313" key="2">
    <source>
        <dbReference type="Proteomes" id="UP000087171"/>
    </source>
</evidence>
<organism evidence="2 3">
    <name type="scientific">Cicer arietinum</name>
    <name type="common">Chickpea</name>
    <name type="synonym">Garbanzo</name>
    <dbReference type="NCBI Taxonomy" id="3827"/>
    <lineage>
        <taxon>Eukaryota</taxon>
        <taxon>Viridiplantae</taxon>
        <taxon>Streptophyta</taxon>
        <taxon>Embryophyta</taxon>
        <taxon>Tracheophyta</taxon>
        <taxon>Spermatophyta</taxon>
        <taxon>Magnoliopsida</taxon>
        <taxon>eudicotyledons</taxon>
        <taxon>Gunneridae</taxon>
        <taxon>Pentapetalae</taxon>
        <taxon>rosids</taxon>
        <taxon>fabids</taxon>
        <taxon>Fabales</taxon>
        <taxon>Fabaceae</taxon>
        <taxon>Papilionoideae</taxon>
        <taxon>50 kb inversion clade</taxon>
        <taxon>NPAAA clade</taxon>
        <taxon>Hologalegina</taxon>
        <taxon>IRL clade</taxon>
        <taxon>Cicereae</taxon>
        <taxon>Cicer</taxon>
    </lineage>
</organism>
<keyword evidence="2" id="KW-1185">Reference proteome</keyword>
<feature type="compositionally biased region" description="Basic and acidic residues" evidence="1">
    <location>
        <begin position="61"/>
        <end position="77"/>
    </location>
</feature>